<dbReference type="InterPro" id="IPR035906">
    <property type="entry name" value="MetI-like_sf"/>
</dbReference>
<comment type="caution">
    <text evidence="9">The sequence shown here is derived from an EMBL/GenBank/DDBJ whole genome shotgun (WGS) entry which is preliminary data.</text>
</comment>
<protein>
    <submittedName>
        <fullName evidence="9">Sugar ABC transporter permease</fullName>
    </submittedName>
</protein>
<accession>A0A9X2B516</accession>
<evidence type="ECO:0000256" key="5">
    <source>
        <dbReference type="ARBA" id="ARBA00022989"/>
    </source>
</evidence>
<dbReference type="GO" id="GO:0005886">
    <property type="term" value="C:plasma membrane"/>
    <property type="evidence" value="ECO:0007669"/>
    <property type="project" value="UniProtKB-SubCell"/>
</dbReference>
<dbReference type="Pfam" id="PF00528">
    <property type="entry name" value="BPD_transp_1"/>
    <property type="match status" value="1"/>
</dbReference>
<dbReference type="InterPro" id="IPR051393">
    <property type="entry name" value="ABC_transporter_permease"/>
</dbReference>
<feature type="transmembrane region" description="Helical" evidence="7">
    <location>
        <begin position="175"/>
        <end position="198"/>
    </location>
</feature>
<dbReference type="EMBL" id="JALIRP010000002">
    <property type="protein sequence ID" value="MCJ8011553.1"/>
    <property type="molecule type" value="Genomic_DNA"/>
</dbReference>
<dbReference type="PROSITE" id="PS50928">
    <property type="entry name" value="ABC_TM1"/>
    <property type="match status" value="1"/>
</dbReference>
<keyword evidence="2 7" id="KW-0813">Transport</keyword>
<feature type="domain" description="ABC transmembrane type-1" evidence="8">
    <location>
        <begin position="88"/>
        <end position="304"/>
    </location>
</feature>
<comment type="subcellular location">
    <subcellularLocation>
        <location evidence="1 7">Cell membrane</location>
        <topology evidence="1 7">Multi-pass membrane protein</topology>
    </subcellularLocation>
</comment>
<feature type="transmembrane region" description="Helical" evidence="7">
    <location>
        <begin position="94"/>
        <end position="113"/>
    </location>
</feature>
<evidence type="ECO:0000256" key="7">
    <source>
        <dbReference type="RuleBase" id="RU363032"/>
    </source>
</evidence>
<comment type="similarity">
    <text evidence="7">Belongs to the binding-protein-dependent transport system permease family.</text>
</comment>
<dbReference type="RefSeq" id="WP_244722586.1">
    <property type="nucleotide sequence ID" value="NZ_JALIRP010000002.1"/>
</dbReference>
<evidence type="ECO:0000256" key="1">
    <source>
        <dbReference type="ARBA" id="ARBA00004651"/>
    </source>
</evidence>
<evidence type="ECO:0000313" key="9">
    <source>
        <dbReference type="EMBL" id="MCJ8011553.1"/>
    </source>
</evidence>
<evidence type="ECO:0000313" key="10">
    <source>
        <dbReference type="Proteomes" id="UP001139347"/>
    </source>
</evidence>
<dbReference type="PANTHER" id="PTHR30193:SF37">
    <property type="entry name" value="INNER MEMBRANE ABC TRANSPORTER PERMEASE PROTEIN YCJO"/>
    <property type="match status" value="1"/>
</dbReference>
<keyword evidence="6 7" id="KW-0472">Membrane</keyword>
<keyword evidence="4 7" id="KW-0812">Transmembrane</keyword>
<feature type="transmembrane region" description="Helical" evidence="7">
    <location>
        <begin position="283"/>
        <end position="303"/>
    </location>
</feature>
<dbReference type="Proteomes" id="UP001139347">
    <property type="component" value="Unassembled WGS sequence"/>
</dbReference>
<evidence type="ECO:0000256" key="6">
    <source>
        <dbReference type="ARBA" id="ARBA00023136"/>
    </source>
</evidence>
<organism evidence="9 10">
    <name type="scientific">Paenibacillus mangrovi</name>
    <dbReference type="NCBI Taxonomy" id="2931978"/>
    <lineage>
        <taxon>Bacteria</taxon>
        <taxon>Bacillati</taxon>
        <taxon>Bacillota</taxon>
        <taxon>Bacilli</taxon>
        <taxon>Bacillales</taxon>
        <taxon>Paenibacillaceae</taxon>
        <taxon>Paenibacillus</taxon>
    </lineage>
</organism>
<evidence type="ECO:0000259" key="8">
    <source>
        <dbReference type="PROSITE" id="PS50928"/>
    </source>
</evidence>
<sequence length="316" mass="36065">MEEEMQVLRISSSNLEVRGIFLFNSVFRFKMAPFLFICPFFIAYAIFGLYPSLYGLWLSFHQGMDTYNFAGLQNYILVLKDQLFWKSMWNGTKLTIGSLFFILPFALGIALLINRPHIAKRKGYFATFFFSPNITSAVAVGIMFGFIFNHESGVLNMFLGLFGIEKISWLDDPLWTMPSLILLCTWRYLGINILYFMAGLQNVPADLIEAAKIDGANPFQRLWHITIPMLRPIMTFIVFQAILGSYSMFGEVFILAGKGFGPEQSLIFPTSYMYDTAFRGNDFPYSAALGYVFTILMLIIGLIQLKFFNVRNQGEG</sequence>
<evidence type="ECO:0000256" key="4">
    <source>
        <dbReference type="ARBA" id="ARBA00022692"/>
    </source>
</evidence>
<feature type="transmembrane region" description="Helical" evidence="7">
    <location>
        <begin position="34"/>
        <end position="57"/>
    </location>
</feature>
<dbReference type="Gene3D" id="1.10.3720.10">
    <property type="entry name" value="MetI-like"/>
    <property type="match status" value="1"/>
</dbReference>
<keyword evidence="3" id="KW-1003">Cell membrane</keyword>
<dbReference type="GO" id="GO:0055085">
    <property type="term" value="P:transmembrane transport"/>
    <property type="evidence" value="ECO:0007669"/>
    <property type="project" value="InterPro"/>
</dbReference>
<proteinExistence type="inferred from homology"/>
<name>A0A9X2B516_9BACL</name>
<evidence type="ECO:0000256" key="3">
    <source>
        <dbReference type="ARBA" id="ARBA00022475"/>
    </source>
</evidence>
<keyword evidence="10" id="KW-1185">Reference proteome</keyword>
<dbReference type="CDD" id="cd06261">
    <property type="entry name" value="TM_PBP2"/>
    <property type="match status" value="1"/>
</dbReference>
<keyword evidence="5 7" id="KW-1133">Transmembrane helix</keyword>
<dbReference type="InterPro" id="IPR000515">
    <property type="entry name" value="MetI-like"/>
</dbReference>
<dbReference type="PANTHER" id="PTHR30193">
    <property type="entry name" value="ABC TRANSPORTER PERMEASE PROTEIN"/>
    <property type="match status" value="1"/>
</dbReference>
<dbReference type="SUPFAM" id="SSF161098">
    <property type="entry name" value="MetI-like"/>
    <property type="match status" value="1"/>
</dbReference>
<dbReference type="AlphaFoldDB" id="A0A9X2B516"/>
<feature type="transmembrane region" description="Helical" evidence="7">
    <location>
        <begin position="125"/>
        <end position="148"/>
    </location>
</feature>
<feature type="transmembrane region" description="Helical" evidence="7">
    <location>
        <begin position="233"/>
        <end position="256"/>
    </location>
</feature>
<reference evidence="9" key="1">
    <citation type="submission" date="2022-04" db="EMBL/GenBank/DDBJ databases">
        <title>Paenibacillus mangrovi sp. nov., a novel endophytic bacterium isolated from bark of Kandelia candel.</title>
        <authorList>
            <person name="Tuo L."/>
        </authorList>
    </citation>
    <scope>NUCLEOTIDE SEQUENCE</scope>
    <source>
        <strain evidence="9">KQZ6P-2</strain>
    </source>
</reference>
<evidence type="ECO:0000256" key="2">
    <source>
        <dbReference type="ARBA" id="ARBA00022448"/>
    </source>
</evidence>
<gene>
    <name evidence="9" type="ORF">MUG84_07295</name>
</gene>